<dbReference type="Gene3D" id="3.40.50.720">
    <property type="entry name" value="NAD(P)-binding Rossmann-like Domain"/>
    <property type="match status" value="1"/>
</dbReference>
<name>A0A934RRY0_9BACT</name>
<dbReference type="PROSITE" id="PS51318">
    <property type="entry name" value="TAT"/>
    <property type="match status" value="1"/>
</dbReference>
<dbReference type="Pfam" id="PF19051">
    <property type="entry name" value="GFO_IDH_MocA_C2"/>
    <property type="match status" value="1"/>
</dbReference>
<feature type="domain" description="Gfo/Idh/MocA-like oxidoreductase bacterial type C-terminal" evidence="2">
    <location>
        <begin position="228"/>
        <end position="311"/>
    </location>
</feature>
<organism evidence="3 4">
    <name type="scientific">Pelagicoccus mobilis</name>
    <dbReference type="NCBI Taxonomy" id="415221"/>
    <lineage>
        <taxon>Bacteria</taxon>
        <taxon>Pseudomonadati</taxon>
        <taxon>Verrucomicrobiota</taxon>
        <taxon>Opitutia</taxon>
        <taxon>Puniceicoccales</taxon>
        <taxon>Pelagicoccaceae</taxon>
        <taxon>Pelagicoccus</taxon>
    </lineage>
</organism>
<proteinExistence type="predicted"/>
<keyword evidence="4" id="KW-1185">Reference proteome</keyword>
<dbReference type="EMBL" id="JAENIL010000009">
    <property type="protein sequence ID" value="MBK1876475.1"/>
    <property type="molecule type" value="Genomic_DNA"/>
</dbReference>
<evidence type="ECO:0000313" key="3">
    <source>
        <dbReference type="EMBL" id="MBK1876475.1"/>
    </source>
</evidence>
<dbReference type="InterPro" id="IPR050463">
    <property type="entry name" value="Gfo/Idh/MocA_oxidrdct_glycsds"/>
</dbReference>
<protein>
    <submittedName>
        <fullName evidence="3">Gfo/Idh/MocA family oxidoreductase</fullName>
    </submittedName>
</protein>
<dbReference type="InterPro" id="IPR036291">
    <property type="entry name" value="NAD(P)-bd_dom_sf"/>
</dbReference>
<feature type="domain" description="Gfo/Idh/MocA-like oxidoreductase N-terminal" evidence="1">
    <location>
        <begin position="45"/>
        <end position="178"/>
    </location>
</feature>
<sequence length="468" mass="51831">MAKDTPNVNRRSFIKSAAGASALGLVSFPHIMSAQAGKPSANDKLNIAFVGVGGKGVSSIVPISRLGHNIIALCDVDQKRVQDSKKKRDGEEFMRVIEDAATRGAKWYKDYRKMFEELGDKMDGVVISTPDHMHFPIALSAVNLGINVYCEKPLTHTVEEARILAKAARKKGVVTQMGNQGHSNEGVRLAKEWIAAGALGQIHEVYSWTNRPVWPQGLKKPDHSKGAPDVPKDLDWDLWLGIADKRAYDPAYMPFKWRAWWDFGCGAVGDMACHVMDAAFYSLNLGLPDSVEALATSVNDHCAPNASAITYKFPKRGKFDPVTYHWLDGGMLPPAPKGLPHELLTKRDNSGTLFIGEEGYLLADTYTKSIRVFPDERFDEIKKNRPPKTIKRIKGTHQGDWLNAISTGGQACSHWDYASELTELGLLGNVAIRSKAKIKYDAKKMKVTNIPEANKFLKKEYPDGWILS</sequence>
<dbReference type="SUPFAM" id="SSF51735">
    <property type="entry name" value="NAD(P)-binding Rossmann-fold domains"/>
    <property type="match status" value="1"/>
</dbReference>
<dbReference type="InterPro" id="IPR006311">
    <property type="entry name" value="TAT_signal"/>
</dbReference>
<dbReference type="GO" id="GO:0000166">
    <property type="term" value="F:nucleotide binding"/>
    <property type="evidence" value="ECO:0007669"/>
    <property type="project" value="InterPro"/>
</dbReference>
<dbReference type="RefSeq" id="WP_200354692.1">
    <property type="nucleotide sequence ID" value="NZ_JAENIL010000009.1"/>
</dbReference>
<evidence type="ECO:0000259" key="2">
    <source>
        <dbReference type="Pfam" id="PF19051"/>
    </source>
</evidence>
<dbReference type="PANTHER" id="PTHR43818:SF10">
    <property type="entry name" value="NADH-DEPENDENT DEHYDROGENASE-RELATED"/>
    <property type="match status" value="1"/>
</dbReference>
<evidence type="ECO:0000313" key="4">
    <source>
        <dbReference type="Proteomes" id="UP000617628"/>
    </source>
</evidence>
<dbReference type="Gene3D" id="3.30.360.10">
    <property type="entry name" value="Dihydrodipicolinate Reductase, domain 2"/>
    <property type="match status" value="1"/>
</dbReference>
<accession>A0A934RRY0</accession>
<dbReference type="InterPro" id="IPR043906">
    <property type="entry name" value="Gfo/Idh/MocA_OxRdtase_bact_C"/>
</dbReference>
<dbReference type="SUPFAM" id="SSF55347">
    <property type="entry name" value="Glyceraldehyde-3-phosphate dehydrogenase-like, C-terminal domain"/>
    <property type="match status" value="1"/>
</dbReference>
<dbReference type="InterPro" id="IPR000683">
    <property type="entry name" value="Gfo/Idh/MocA-like_OxRdtase_N"/>
</dbReference>
<dbReference type="AlphaFoldDB" id="A0A934RRY0"/>
<evidence type="ECO:0000259" key="1">
    <source>
        <dbReference type="Pfam" id="PF01408"/>
    </source>
</evidence>
<dbReference type="PANTHER" id="PTHR43818">
    <property type="entry name" value="BCDNA.GH03377"/>
    <property type="match status" value="1"/>
</dbReference>
<dbReference type="Proteomes" id="UP000617628">
    <property type="component" value="Unassembled WGS sequence"/>
</dbReference>
<gene>
    <name evidence="3" type="ORF">JIN87_06310</name>
</gene>
<dbReference type="Pfam" id="PF01408">
    <property type="entry name" value="GFO_IDH_MocA"/>
    <property type="match status" value="1"/>
</dbReference>
<comment type="caution">
    <text evidence="3">The sequence shown here is derived from an EMBL/GenBank/DDBJ whole genome shotgun (WGS) entry which is preliminary data.</text>
</comment>
<reference evidence="3" key="1">
    <citation type="submission" date="2021-01" db="EMBL/GenBank/DDBJ databases">
        <title>Modified the classification status of verrucomicrobia.</title>
        <authorList>
            <person name="Feng X."/>
        </authorList>
    </citation>
    <scope>NUCLEOTIDE SEQUENCE</scope>
    <source>
        <strain evidence="3">KCTC 13126</strain>
    </source>
</reference>